<dbReference type="EMBL" id="JAFBEV010000007">
    <property type="protein sequence ID" value="MBM7657639.1"/>
    <property type="molecule type" value="Genomic_DNA"/>
</dbReference>
<accession>A0ABS2Q8Y8</accession>
<evidence type="ECO:0000256" key="1">
    <source>
        <dbReference type="SAM" id="MobiDB-lite"/>
    </source>
</evidence>
<dbReference type="Proteomes" id="UP000823201">
    <property type="component" value="Unassembled WGS sequence"/>
</dbReference>
<protein>
    <recommendedName>
        <fullName evidence="4">YfhD family protein</fullName>
    </recommendedName>
</protein>
<evidence type="ECO:0000313" key="3">
    <source>
        <dbReference type="Proteomes" id="UP000823201"/>
    </source>
</evidence>
<feature type="compositionally biased region" description="Basic and acidic residues" evidence="1">
    <location>
        <begin position="27"/>
        <end position="43"/>
    </location>
</feature>
<reference evidence="2 3" key="1">
    <citation type="submission" date="2021-01" db="EMBL/GenBank/DDBJ databases">
        <title>Genomic Encyclopedia of Type Strains, Phase IV (KMG-IV): sequencing the most valuable type-strain genomes for metagenomic binning, comparative biology and taxonomic classification.</title>
        <authorList>
            <person name="Goeker M."/>
        </authorList>
    </citation>
    <scope>NUCLEOTIDE SEQUENCE [LARGE SCALE GENOMIC DNA]</scope>
    <source>
        <strain evidence="2 3">DSM 100968</strain>
    </source>
</reference>
<proteinExistence type="predicted"/>
<comment type="caution">
    <text evidence="2">The sequence shown here is derived from an EMBL/GenBank/DDBJ whole genome shotgun (WGS) entry which is preliminary data.</text>
</comment>
<dbReference type="RefSeq" id="WP_205005970.1">
    <property type="nucleotide sequence ID" value="NZ_CBCRXA010000005.1"/>
</dbReference>
<organism evidence="2 3">
    <name type="scientific">Sporolactobacillus spathodeae</name>
    <dbReference type="NCBI Taxonomy" id="1465502"/>
    <lineage>
        <taxon>Bacteria</taxon>
        <taxon>Bacillati</taxon>
        <taxon>Bacillota</taxon>
        <taxon>Bacilli</taxon>
        <taxon>Bacillales</taxon>
        <taxon>Sporolactobacillaceae</taxon>
        <taxon>Sporolactobacillus</taxon>
    </lineage>
</organism>
<evidence type="ECO:0008006" key="4">
    <source>
        <dbReference type="Google" id="ProtNLM"/>
    </source>
</evidence>
<sequence length="59" mass="7025">MPENKKNAFDEKLNQEQSFNLEFSEPLDEHSVEERERAQRTGDENNYDTKNSSSKYNKK</sequence>
<name>A0ABS2Q8Y8_9BACL</name>
<feature type="compositionally biased region" description="Polar residues" evidence="1">
    <location>
        <begin position="48"/>
        <end position="59"/>
    </location>
</feature>
<gene>
    <name evidence="2" type="ORF">JOC27_001088</name>
</gene>
<feature type="region of interest" description="Disordered" evidence="1">
    <location>
        <begin position="1"/>
        <end position="59"/>
    </location>
</feature>
<evidence type="ECO:0000313" key="2">
    <source>
        <dbReference type="EMBL" id="MBM7657639.1"/>
    </source>
</evidence>
<keyword evidence="3" id="KW-1185">Reference proteome</keyword>
<feature type="compositionally biased region" description="Basic and acidic residues" evidence="1">
    <location>
        <begin position="1"/>
        <end position="14"/>
    </location>
</feature>